<dbReference type="PANTHER" id="PTHR31906">
    <property type="entry name" value="PLASTID-LIPID-ASSOCIATED PROTEIN 4, CHLOROPLASTIC-RELATED"/>
    <property type="match status" value="1"/>
</dbReference>
<reference evidence="5 6" key="1">
    <citation type="submission" date="2014-11" db="EMBL/GenBank/DDBJ databases">
        <authorList>
            <person name="Zhu J."/>
            <person name="Qi W."/>
            <person name="Song R."/>
        </authorList>
    </citation>
    <scope>NUCLEOTIDE SEQUENCE [LARGE SCALE GENOMIC DNA]</scope>
</reference>
<protein>
    <recommendedName>
        <fullName evidence="4">Plastid lipid-associated protein/fibrillin conserved domain-containing protein</fullName>
    </recommendedName>
</protein>
<dbReference type="InterPro" id="IPR006843">
    <property type="entry name" value="PAP/fibrillin_dom"/>
</dbReference>
<dbReference type="InParanoid" id="A0A0G4G3E0"/>
<keyword evidence="2" id="KW-0934">Plastid</keyword>
<evidence type="ECO:0000313" key="6">
    <source>
        <dbReference type="Proteomes" id="UP000041254"/>
    </source>
</evidence>
<dbReference type="Pfam" id="PF04755">
    <property type="entry name" value="PAP_fibrillin"/>
    <property type="match status" value="1"/>
</dbReference>
<dbReference type="Proteomes" id="UP000041254">
    <property type="component" value="Unassembled WGS sequence"/>
</dbReference>
<feature type="compositionally biased region" description="Polar residues" evidence="3">
    <location>
        <begin position="210"/>
        <end position="231"/>
    </location>
</feature>
<evidence type="ECO:0000256" key="1">
    <source>
        <dbReference type="ARBA" id="ARBA00004474"/>
    </source>
</evidence>
<dbReference type="VEuPathDB" id="CryptoDB:Vbra_22651"/>
<evidence type="ECO:0000259" key="4">
    <source>
        <dbReference type="Pfam" id="PF04755"/>
    </source>
</evidence>
<evidence type="ECO:0000313" key="5">
    <source>
        <dbReference type="EMBL" id="CEM22771.1"/>
    </source>
</evidence>
<feature type="region of interest" description="Disordered" evidence="3">
    <location>
        <begin position="276"/>
        <end position="333"/>
    </location>
</feature>
<sequence>MAGAVEGVMQRMAGWLLRRIFIAALIIKACILRLHPSIHRSVKAVTSLPWRLLSYLLLRLVVLERWAAQVACARRSTRPPGRPSGSRMSAAKEEARKRPQHIALVFKSDELQHVPGLLEDCCRMLGVCWETHIECVTLFDERGLLKPYASSLYVYVPKPVRQHLSVTVPSLSPSSCGCPITDGDLPSPTSHTYVSSKTSSPPSTPTTASHLRSASNTPSVSTLSADTVTDTLTRRNNNHTNNSSSSSHSNSNNKRATQLPPEAVAVAATTQSTVRPLRVRILSGEDGKDDMRRAAREGGGGSGPDRPRTPDTDAGGPEEAVVGRPGRDGGVRGEWGKLKAQLTASYDDTYGRLRCGGDFPYCDMIVVVRPPPFPSSLWSKWSLSAALRHTVRLVLRSLVSMRSSLAAFSRWRRRLKGWVMHILTPADVLTVVEPLRGLPPYLLTSAEIYEFWGEGDAPLRRGLKSYAITTQRWGRSEQPCVSSSTRLHAADDDQGGGEGDAMSHSQTVDVSYQSDESFEAAKRIVDQKREELFDAVSDVTASHPFGLGAPEKDVNKIGRLVSEFESSVQDAQMTPNLYEDLADVSGLWKLIYSSGFASGSLGGMRPGPRLGAAVPFRVKRVYQRIGSRGDRIDNIVELQYSNLVQSIPLPKPPLPTLVLYHEAQMGDPQMYPSRFRIFQDRTTISPRSYIDIALDPSFDAETAFSRPRIRRAPEGVMGGEGLEGFLMKNLPDLDLPLGTASLPIGQREARSGFFDVIYADGQKRVTRGDRGEIRLFVKA</sequence>
<accession>A0A0G4G3E0</accession>
<dbReference type="AlphaFoldDB" id="A0A0G4G3E0"/>
<dbReference type="GO" id="GO:0009536">
    <property type="term" value="C:plastid"/>
    <property type="evidence" value="ECO:0007669"/>
    <property type="project" value="UniProtKB-SubCell"/>
</dbReference>
<evidence type="ECO:0000256" key="2">
    <source>
        <dbReference type="ARBA" id="ARBA00022640"/>
    </source>
</evidence>
<feature type="region of interest" description="Disordered" evidence="3">
    <location>
        <begin position="479"/>
        <end position="508"/>
    </location>
</feature>
<evidence type="ECO:0000256" key="3">
    <source>
        <dbReference type="SAM" id="MobiDB-lite"/>
    </source>
</evidence>
<comment type="subcellular location">
    <subcellularLocation>
        <location evidence="1">Plastid</location>
    </subcellularLocation>
</comment>
<dbReference type="EMBL" id="CDMY01000558">
    <property type="protein sequence ID" value="CEM22771.1"/>
    <property type="molecule type" value="Genomic_DNA"/>
</dbReference>
<feature type="compositionally biased region" description="Basic and acidic residues" evidence="3">
    <location>
        <begin position="283"/>
        <end position="296"/>
    </location>
</feature>
<gene>
    <name evidence="5" type="ORF">Vbra_22651</name>
</gene>
<dbReference type="OrthoDB" id="203682at2759"/>
<dbReference type="InterPro" id="IPR039633">
    <property type="entry name" value="PAP"/>
</dbReference>
<feature type="region of interest" description="Disordered" evidence="3">
    <location>
        <begin position="187"/>
        <end position="258"/>
    </location>
</feature>
<keyword evidence="6" id="KW-1185">Reference proteome</keyword>
<organism evidence="5 6">
    <name type="scientific">Vitrella brassicaformis (strain CCMP3155)</name>
    <dbReference type="NCBI Taxonomy" id="1169540"/>
    <lineage>
        <taxon>Eukaryota</taxon>
        <taxon>Sar</taxon>
        <taxon>Alveolata</taxon>
        <taxon>Colpodellida</taxon>
        <taxon>Vitrellaceae</taxon>
        <taxon>Vitrella</taxon>
    </lineage>
</organism>
<proteinExistence type="predicted"/>
<feature type="compositionally biased region" description="Low complexity" evidence="3">
    <location>
        <begin position="234"/>
        <end position="253"/>
    </location>
</feature>
<feature type="compositionally biased region" description="Low complexity" evidence="3">
    <location>
        <begin position="195"/>
        <end position="209"/>
    </location>
</feature>
<name>A0A0G4G3E0_VITBC</name>
<feature type="domain" description="Plastid lipid-associated protein/fibrillin conserved" evidence="4">
    <location>
        <begin position="538"/>
        <end position="775"/>
    </location>
</feature>